<name>A0A0J9E558_9RHOB</name>
<gene>
    <name evidence="1" type="ORF">AIOL_002845</name>
</gene>
<dbReference type="EMBL" id="LFTY01000002">
    <property type="protein sequence ID" value="KMW57877.1"/>
    <property type="molecule type" value="Genomic_DNA"/>
</dbReference>
<accession>A0A0J9E558</accession>
<evidence type="ECO:0000313" key="2">
    <source>
        <dbReference type="Proteomes" id="UP000037178"/>
    </source>
</evidence>
<comment type="caution">
    <text evidence="1">The sequence shown here is derived from an EMBL/GenBank/DDBJ whole genome shotgun (WGS) entry which is preliminary data.</text>
</comment>
<proteinExistence type="predicted"/>
<evidence type="ECO:0000313" key="1">
    <source>
        <dbReference type="EMBL" id="KMW57877.1"/>
    </source>
</evidence>
<dbReference type="STRING" id="1675527.AIOL_002845"/>
<reference evidence="1 2" key="1">
    <citation type="submission" date="2015-06" db="EMBL/GenBank/DDBJ databases">
        <title>Draft genome sequence of an Alphaproteobacteria species associated to the Mediterranean sponge Oscarella lobularis.</title>
        <authorList>
            <person name="Jourda C."/>
            <person name="Santini S."/>
            <person name="Claverie J.-M."/>
        </authorList>
    </citation>
    <scope>NUCLEOTIDE SEQUENCE [LARGE SCALE GENOMIC DNA]</scope>
    <source>
        <strain evidence="1">IGS</strain>
    </source>
</reference>
<organism evidence="1 2">
    <name type="scientific">Candidatus Rhodobacter oscarellae</name>
    <dbReference type="NCBI Taxonomy" id="1675527"/>
    <lineage>
        <taxon>Bacteria</taxon>
        <taxon>Pseudomonadati</taxon>
        <taxon>Pseudomonadota</taxon>
        <taxon>Alphaproteobacteria</taxon>
        <taxon>Rhodobacterales</taxon>
        <taxon>Rhodobacter group</taxon>
        <taxon>Rhodobacter</taxon>
    </lineage>
</organism>
<dbReference type="AlphaFoldDB" id="A0A0J9E558"/>
<sequence>MWALVVVALLIGAPLAGLSLFGAKFTAPQWLSDRVAARLNAEIGVGRLDLGTVEFVFDRRIVPRIQMRHVGLFDQNGTEVAQVNQVTARLSPSELLGGVAKMDSIEVAGAVITVRRGADGAINLSFGAGAGTQGDLASVLDAMDQAFSVAPLASLKEVRAEELTISLEDARSGGHWQVTGGQILLQHNADSLDVTVSAEVFNGTEDLASTVIGFRTEKGSARATLTATFEDAAAADIAAQSPVLAFLEVLDAPISGALRTSFGEDGKIEDLAGTLNIGAGALQPSPDTPPIAFDFGQAYVDYDPDTETLAFTELSFQSEAASVTAEGTALLQGVATGWPEALIGQFRVSQLELQPQDFLAEPMSFDRGAFDFRLRLDPFSVDIGQVSLGPPERRLLTSGRIRTDDQGWRMALDLNLNEMSLERILGLWPVALAPGARRWVDKNVLAGDITDLAAALRIGTEREPLLSLSFLYDDALIKAVDFLPPIKGAAGYASLDANSFTIVAERGTLTAPNGGEVDVAGTVFRIGDVGPGVNRAEVTIRTESSIPAALSLIDQEPLRLMERAGFGVDIAEGRAIVDAALEFDLVNDLALKDIAYNVTGKLREVSSDTLIPERVVRAQELDFRADREGLEITGAATLDGLPASGTWTQKFGTGSQGSSRVEGTVELSQAFLDTFNIALPPGSISGQGVAQIALEFVDDAPPEFALSSDLNQVRLRLSALNWSKPRNQTGQLEISGRLGDVPRIDRLEINTPGLSARGVIDLTESGGLARAQFDRVRVGTWLDGPVTLTGRGGNRAPAVAVTGGRIDLRTAEIGGGEGADEGGPLSMTLDRLTISEGITLTGFRGDFKPGRGMDGRFSARVNGAAPIRGTVVPTPAGAAIRIISDQAGATLAAAGILRNARGGAMDLTLNPSRIAGVYDGRLSIKNTRIIEAPAMTELLNAISIVGLLDQLNSGGIGLSDVEAEFRLSPERLVLYGSSAVGPSIGVSLDGTYDLKNDRLDMQGVISPVYFLNGIGQIFSRGRDGLFGFNFRLRGVAENPSVSVNPLSILTPGAFRDIFRRPPPTPSQ</sequence>
<keyword evidence="2" id="KW-1185">Reference proteome</keyword>
<dbReference type="Proteomes" id="UP000037178">
    <property type="component" value="Unassembled WGS sequence"/>
</dbReference>
<dbReference type="PATRIC" id="fig|1675527.3.peg.2979"/>
<protein>
    <submittedName>
        <fullName evidence="1">Large exoproteins involved in heme utilization or adhesion</fullName>
    </submittedName>
</protein>